<dbReference type="InterPro" id="IPR011990">
    <property type="entry name" value="TPR-like_helical_dom_sf"/>
</dbReference>
<evidence type="ECO:0000313" key="1">
    <source>
        <dbReference type="EMBL" id="MBB5635565.1"/>
    </source>
</evidence>
<comment type="caution">
    <text evidence="1">The sequence shown here is derived from an EMBL/GenBank/DDBJ whole genome shotgun (WGS) entry which is preliminary data.</text>
</comment>
<sequence>MKKTNFKYNTLIFSAILLLSFGCKKTLDVNTDPNNPLVENATPEVLFPSAVMSTTAVVGGQLAIVGGIWSQYFTQAQASNQYKNIDSYNLTKNDVSVTVPYTEMFSGALMDYDLTLKKSIERSDWKYNLMATVMKAYSFQVLVDLYDKVPYTEAFQGAANLQPKFDNGDAIYTALLAEIDAALAKDFLGGTALTATQKNTDFVFHGDMNLWKQFANTLKLKMYLRMINANPTAAQAGINKLFQENAVFLSTDAGIKTWSGTPNNSNPFYEYNIRRLNTSTNLRASVTFVSWLTQKNDPRIVNYFGTDPIIPMHQGDFAATSAQQPTYGDATVLVQSAKDPVWFITKAESYFLQAEALERYAAGAGAKDAYDKGLQAAFDQAGQTLSGDLAATYAYPATGSLENKIEAIITQKWASFTGTHDIEAFFEQQRTGYPKFSPVYSTNAAYIPGQLVLTPNSVTAGLFPRRLVFPAAATDRNKNTPAVVPITTKVWWGK</sequence>
<dbReference type="InterPro" id="IPR041662">
    <property type="entry name" value="SusD-like_2"/>
</dbReference>
<dbReference type="Proteomes" id="UP000537204">
    <property type="component" value="Unassembled WGS sequence"/>
</dbReference>
<dbReference type="SUPFAM" id="SSF48452">
    <property type="entry name" value="TPR-like"/>
    <property type="match status" value="1"/>
</dbReference>
<organism evidence="1 2">
    <name type="scientific">Pedobacter cryoconitis</name>
    <dbReference type="NCBI Taxonomy" id="188932"/>
    <lineage>
        <taxon>Bacteria</taxon>
        <taxon>Pseudomonadati</taxon>
        <taxon>Bacteroidota</taxon>
        <taxon>Sphingobacteriia</taxon>
        <taxon>Sphingobacteriales</taxon>
        <taxon>Sphingobacteriaceae</taxon>
        <taxon>Pedobacter</taxon>
    </lineage>
</organism>
<dbReference type="RefSeq" id="WP_183880423.1">
    <property type="nucleotide sequence ID" value="NZ_JACHCD010000003.1"/>
</dbReference>
<dbReference type="PROSITE" id="PS51257">
    <property type="entry name" value="PROKAR_LIPOPROTEIN"/>
    <property type="match status" value="1"/>
</dbReference>
<gene>
    <name evidence="1" type="ORF">HDE68_001453</name>
</gene>
<name>A0A7W8ZKK3_9SPHI</name>
<evidence type="ECO:0000313" key="2">
    <source>
        <dbReference type="Proteomes" id="UP000537204"/>
    </source>
</evidence>
<protein>
    <recommendedName>
        <fullName evidence="3">SusD-like starch-binding protein associating with outer membrane</fullName>
    </recommendedName>
</protein>
<proteinExistence type="predicted"/>
<accession>A0A7W8ZKK3</accession>
<dbReference type="EMBL" id="JACHCE010000002">
    <property type="protein sequence ID" value="MBB5635565.1"/>
    <property type="molecule type" value="Genomic_DNA"/>
</dbReference>
<reference evidence="1 2" key="1">
    <citation type="submission" date="2020-08" db="EMBL/GenBank/DDBJ databases">
        <title>Genomic Encyclopedia of Type Strains, Phase IV (KMG-V): Genome sequencing to study the core and pangenomes of soil and plant-associated prokaryotes.</title>
        <authorList>
            <person name="Whitman W."/>
        </authorList>
    </citation>
    <scope>NUCLEOTIDE SEQUENCE [LARGE SCALE GENOMIC DNA]</scope>
    <source>
        <strain evidence="1 2">S3M1</strain>
    </source>
</reference>
<evidence type="ECO:0008006" key="3">
    <source>
        <dbReference type="Google" id="ProtNLM"/>
    </source>
</evidence>
<dbReference type="Gene3D" id="1.25.40.390">
    <property type="match status" value="1"/>
</dbReference>
<dbReference type="AlphaFoldDB" id="A0A7W8ZKK3"/>
<dbReference type="Pfam" id="PF12771">
    <property type="entry name" value="SusD-like_2"/>
    <property type="match status" value="1"/>
</dbReference>